<name>A0A5N6QBE0_9ROSI</name>
<dbReference type="EMBL" id="CM017321">
    <property type="protein sequence ID" value="KAE7995530.1"/>
    <property type="molecule type" value="Genomic_DNA"/>
</dbReference>
<sequence length="53" mass="5888">MKMVIMEEDVQTLLSDPFALQILLCTASDGFCEQLEVCDGDGFCERQTATEIV</sequence>
<dbReference type="Proteomes" id="UP000327013">
    <property type="component" value="Chromosome 1"/>
</dbReference>
<protein>
    <submittedName>
        <fullName evidence="1">Uncharacterized protein</fullName>
    </submittedName>
</protein>
<dbReference type="AlphaFoldDB" id="A0A5N6QBE0"/>
<accession>A0A5N6QBE0</accession>
<gene>
    <name evidence="1" type="ORF">FH972_000314</name>
</gene>
<proteinExistence type="predicted"/>
<organism evidence="1 2">
    <name type="scientific">Carpinus fangiana</name>
    <dbReference type="NCBI Taxonomy" id="176857"/>
    <lineage>
        <taxon>Eukaryota</taxon>
        <taxon>Viridiplantae</taxon>
        <taxon>Streptophyta</taxon>
        <taxon>Embryophyta</taxon>
        <taxon>Tracheophyta</taxon>
        <taxon>Spermatophyta</taxon>
        <taxon>Magnoliopsida</taxon>
        <taxon>eudicotyledons</taxon>
        <taxon>Gunneridae</taxon>
        <taxon>Pentapetalae</taxon>
        <taxon>rosids</taxon>
        <taxon>fabids</taxon>
        <taxon>Fagales</taxon>
        <taxon>Betulaceae</taxon>
        <taxon>Carpinus</taxon>
    </lineage>
</organism>
<evidence type="ECO:0000313" key="1">
    <source>
        <dbReference type="EMBL" id="KAE7995530.1"/>
    </source>
</evidence>
<keyword evidence="2" id="KW-1185">Reference proteome</keyword>
<evidence type="ECO:0000313" key="2">
    <source>
        <dbReference type="Proteomes" id="UP000327013"/>
    </source>
</evidence>
<reference evidence="1 2" key="1">
    <citation type="submission" date="2019-06" db="EMBL/GenBank/DDBJ databases">
        <title>A chromosomal-level reference genome of Carpinus fangiana (Coryloideae, Betulaceae).</title>
        <authorList>
            <person name="Yang X."/>
            <person name="Wang Z."/>
            <person name="Zhang L."/>
            <person name="Hao G."/>
            <person name="Liu J."/>
            <person name="Yang Y."/>
        </authorList>
    </citation>
    <scope>NUCLEOTIDE SEQUENCE [LARGE SCALE GENOMIC DNA]</scope>
    <source>
        <strain evidence="1">Cfa_2016G</strain>
        <tissue evidence="1">Leaf</tissue>
    </source>
</reference>